<dbReference type="GO" id="GO:0003700">
    <property type="term" value="F:DNA-binding transcription factor activity"/>
    <property type="evidence" value="ECO:0007669"/>
    <property type="project" value="InterPro"/>
</dbReference>
<keyword evidence="3" id="KW-0804">Transcription</keyword>
<evidence type="ECO:0000313" key="6">
    <source>
        <dbReference type="Proteomes" id="UP000813420"/>
    </source>
</evidence>
<dbReference type="GO" id="GO:0003677">
    <property type="term" value="F:DNA binding"/>
    <property type="evidence" value="ECO:0007669"/>
    <property type="project" value="UniProtKB-KW"/>
</dbReference>
<comment type="caution">
    <text evidence="5">The sequence shown here is derived from an EMBL/GenBank/DDBJ whole genome shotgun (WGS) entry which is preliminary data.</text>
</comment>
<dbReference type="InterPro" id="IPR046348">
    <property type="entry name" value="SIS_dom_sf"/>
</dbReference>
<keyword evidence="2" id="KW-0238">DNA-binding</keyword>
<evidence type="ECO:0000256" key="1">
    <source>
        <dbReference type="ARBA" id="ARBA00023015"/>
    </source>
</evidence>
<gene>
    <name evidence="5" type="ORF">K8V39_10860</name>
</gene>
<dbReference type="PROSITE" id="PS51071">
    <property type="entry name" value="HTH_RPIR"/>
    <property type="match status" value="1"/>
</dbReference>
<accession>A0A9D2VYY2</accession>
<dbReference type="SUPFAM" id="SSF53697">
    <property type="entry name" value="SIS domain"/>
    <property type="match status" value="1"/>
</dbReference>
<dbReference type="InterPro" id="IPR000281">
    <property type="entry name" value="HTH_RpiR"/>
</dbReference>
<dbReference type="Proteomes" id="UP000813420">
    <property type="component" value="Unassembled WGS sequence"/>
</dbReference>
<dbReference type="InterPro" id="IPR047640">
    <property type="entry name" value="RpiR-like"/>
</dbReference>
<dbReference type="InterPro" id="IPR036388">
    <property type="entry name" value="WH-like_DNA-bd_sf"/>
</dbReference>
<feature type="domain" description="HTH rpiR-type" evidence="4">
    <location>
        <begin position="1"/>
        <end position="76"/>
    </location>
</feature>
<dbReference type="GO" id="GO:1901135">
    <property type="term" value="P:carbohydrate derivative metabolic process"/>
    <property type="evidence" value="ECO:0007669"/>
    <property type="project" value="InterPro"/>
</dbReference>
<reference evidence="5" key="2">
    <citation type="submission" date="2021-09" db="EMBL/GenBank/DDBJ databases">
        <authorList>
            <person name="Gilroy R."/>
        </authorList>
    </citation>
    <scope>NUCLEOTIDE SEQUENCE</scope>
    <source>
        <strain evidence="5">USAMLcec4-12693</strain>
    </source>
</reference>
<dbReference type="InterPro" id="IPR035472">
    <property type="entry name" value="RpiR-like_SIS"/>
</dbReference>
<evidence type="ECO:0000313" key="5">
    <source>
        <dbReference type="EMBL" id="HJH50750.1"/>
    </source>
</evidence>
<dbReference type="AlphaFoldDB" id="A0A9D2VYY2"/>
<sequence length="280" mass="31830">MNDFFSSKAPSEFTKTERRIMNYILENPADFIHMSIGEAARRVGTSEPTISRFARHCGYSDFKELKTALLERQEEIHSPARKLASSMERPDTSSLEGMLRYQQFCIEKTLSFLNTKDVEDAISAIIKARRIYIHAKGAALSMAQLLKFRLTRFGLSLTILPPGSSELFEEMNFITPEDLLILFGFQNLPREARVLLDYREKTGCPAILFTSRICDFASGDGIIPLYIYRGEPTEYHSMAAPSALLDALVLLTGQRLGSRSKETLDEIFRLKEHYKADIPR</sequence>
<evidence type="ECO:0000259" key="4">
    <source>
        <dbReference type="PROSITE" id="PS51071"/>
    </source>
</evidence>
<dbReference type="PANTHER" id="PTHR30514">
    <property type="entry name" value="GLUCOKINASE"/>
    <property type="match status" value="1"/>
</dbReference>
<name>A0A9D2VYY2_9FIRM</name>
<dbReference type="EMBL" id="DYXE01000088">
    <property type="protein sequence ID" value="HJH50750.1"/>
    <property type="molecule type" value="Genomic_DNA"/>
</dbReference>
<proteinExistence type="predicted"/>
<dbReference type="GO" id="GO:0097367">
    <property type="term" value="F:carbohydrate derivative binding"/>
    <property type="evidence" value="ECO:0007669"/>
    <property type="project" value="InterPro"/>
</dbReference>
<evidence type="ECO:0000256" key="3">
    <source>
        <dbReference type="ARBA" id="ARBA00023163"/>
    </source>
</evidence>
<dbReference type="Pfam" id="PF01380">
    <property type="entry name" value="SIS"/>
    <property type="match status" value="1"/>
</dbReference>
<dbReference type="Gene3D" id="1.10.10.10">
    <property type="entry name" value="Winged helix-like DNA-binding domain superfamily/Winged helix DNA-binding domain"/>
    <property type="match status" value="1"/>
</dbReference>
<dbReference type="RefSeq" id="WP_277272455.1">
    <property type="nucleotide sequence ID" value="NZ_DYXE01000088.1"/>
</dbReference>
<dbReference type="SUPFAM" id="SSF46689">
    <property type="entry name" value="Homeodomain-like"/>
    <property type="match status" value="1"/>
</dbReference>
<dbReference type="Pfam" id="PF01418">
    <property type="entry name" value="HTH_6"/>
    <property type="match status" value="1"/>
</dbReference>
<dbReference type="InterPro" id="IPR009057">
    <property type="entry name" value="Homeodomain-like_sf"/>
</dbReference>
<dbReference type="Gene3D" id="3.40.50.10490">
    <property type="entry name" value="Glucose-6-phosphate isomerase like protein, domain 1"/>
    <property type="match status" value="1"/>
</dbReference>
<dbReference type="CDD" id="cd05013">
    <property type="entry name" value="SIS_RpiR"/>
    <property type="match status" value="1"/>
</dbReference>
<keyword evidence="1" id="KW-0805">Transcription regulation</keyword>
<evidence type="ECO:0000256" key="2">
    <source>
        <dbReference type="ARBA" id="ARBA00023125"/>
    </source>
</evidence>
<protein>
    <submittedName>
        <fullName evidence="5">MurR/RpiR family transcriptional regulator</fullName>
    </submittedName>
</protein>
<reference evidence="5" key="1">
    <citation type="journal article" date="2021" name="PeerJ">
        <title>Extensive microbial diversity within the chicken gut microbiome revealed by metagenomics and culture.</title>
        <authorList>
            <person name="Gilroy R."/>
            <person name="Ravi A."/>
            <person name="Getino M."/>
            <person name="Pursley I."/>
            <person name="Horton D.L."/>
            <person name="Alikhan N.F."/>
            <person name="Baker D."/>
            <person name="Gharbi K."/>
            <person name="Hall N."/>
            <person name="Watson M."/>
            <person name="Adriaenssens E.M."/>
            <person name="Foster-Nyarko E."/>
            <person name="Jarju S."/>
            <person name="Secka A."/>
            <person name="Antonio M."/>
            <person name="Oren A."/>
            <person name="Chaudhuri R.R."/>
            <person name="La Ragione R."/>
            <person name="Hildebrand F."/>
            <person name="Pallen M.J."/>
        </authorList>
    </citation>
    <scope>NUCLEOTIDE SEQUENCE</scope>
    <source>
        <strain evidence="5">USAMLcec4-12693</strain>
    </source>
</reference>
<dbReference type="InterPro" id="IPR001347">
    <property type="entry name" value="SIS_dom"/>
</dbReference>
<organism evidence="5 6">
    <name type="scientific">Merdimonas faecis</name>
    <dbReference type="NCBI Taxonomy" id="1653435"/>
    <lineage>
        <taxon>Bacteria</taxon>
        <taxon>Bacillati</taxon>
        <taxon>Bacillota</taxon>
        <taxon>Clostridia</taxon>
        <taxon>Lachnospirales</taxon>
        <taxon>Lachnospiraceae</taxon>
        <taxon>Merdimonas</taxon>
    </lineage>
</organism>